<dbReference type="SUPFAM" id="SSF53335">
    <property type="entry name" value="S-adenosyl-L-methionine-dependent methyltransferases"/>
    <property type="match status" value="1"/>
</dbReference>
<dbReference type="Pfam" id="PF07942">
    <property type="entry name" value="CARME"/>
    <property type="match status" value="1"/>
</dbReference>
<dbReference type="AlphaFoldDB" id="A0A8H2VCE1"/>
<accession>A0A8H2VCE1</accession>
<name>A0A8H2VCE1_9SACH</name>
<protein>
    <submittedName>
        <fullName evidence="1">Similar to Saccharomyces cerevisiae YMR209C Putative S-adenosylmethionine-dependent methyltransferase</fullName>
    </submittedName>
</protein>
<evidence type="ECO:0000313" key="2">
    <source>
        <dbReference type="Proteomes" id="UP000644660"/>
    </source>
</evidence>
<dbReference type="EMBL" id="CAEFZW010000002">
    <property type="protein sequence ID" value="CAB4252692.1"/>
    <property type="molecule type" value="Genomic_DNA"/>
</dbReference>
<evidence type="ECO:0000313" key="1">
    <source>
        <dbReference type="EMBL" id="CAB4252692.1"/>
    </source>
</evidence>
<dbReference type="RefSeq" id="XP_041404730.1">
    <property type="nucleotide sequence ID" value="XM_041548796.1"/>
</dbReference>
<dbReference type="PANTHER" id="PTHR12303">
    <property type="entry name" value="CARNOSINE N-METHYLTRANSFERASE"/>
    <property type="match status" value="1"/>
</dbReference>
<dbReference type="GeneID" id="64855826"/>
<organism evidence="1 2">
    <name type="scientific">Maudiozyma barnettii</name>
    <dbReference type="NCBI Taxonomy" id="61262"/>
    <lineage>
        <taxon>Eukaryota</taxon>
        <taxon>Fungi</taxon>
        <taxon>Dikarya</taxon>
        <taxon>Ascomycota</taxon>
        <taxon>Saccharomycotina</taxon>
        <taxon>Saccharomycetes</taxon>
        <taxon>Saccharomycetales</taxon>
        <taxon>Saccharomycetaceae</taxon>
        <taxon>Maudiozyma</taxon>
    </lineage>
</organism>
<sequence length="426" mass="48631">MERSVVVICLTFLMSYFMRSKWFKNLILNVENSKHASSSININTPGFRLTKLIPTQFQSGNSTNLSTLQETLGSFLRYRDYESNHNDRLMQRLQSLSSSRIDALSKIGYTNKIAQVQNSISSNAIVAENIVDYAMKQISLQRQEFPQEIESLGRQLSTGCATEISSVSSNVQRVNEALSHLCRDYNSKFNQREIQPLMEYITTVVDSLPNDPNKKTLIVVPGAGAGYIPYKLSQRYPNYIIDSIELSGLMYMCQDYMLNQEESKAESIVLRPFAQYYSGQLNHELQNKEVKLDMAPSEKPCNLNHLWGDFLEYEPKQGPYDEIIVVTAYFIDTSANMLDYIDKIQNMTRYLANPSQGIHWINIGPLKYGTQPIVQFTVEEISKYIALQGWAQDHVEIELDGNGYLTNVDSLYQGHYGLYKSHTTIT</sequence>
<dbReference type="GO" id="GO:0032259">
    <property type="term" value="P:methylation"/>
    <property type="evidence" value="ECO:0007669"/>
    <property type="project" value="UniProtKB-KW"/>
</dbReference>
<dbReference type="Proteomes" id="UP000644660">
    <property type="component" value="Unassembled WGS sequence"/>
</dbReference>
<proteinExistence type="predicted"/>
<dbReference type="SMART" id="SM01296">
    <property type="entry name" value="N2227"/>
    <property type="match status" value="1"/>
</dbReference>
<dbReference type="GO" id="GO:0008757">
    <property type="term" value="F:S-adenosylmethionine-dependent methyltransferase activity"/>
    <property type="evidence" value="ECO:0007669"/>
    <property type="project" value="InterPro"/>
</dbReference>
<gene>
    <name evidence="1" type="ORF">KABA2_02S02200</name>
</gene>
<keyword evidence="2" id="KW-1185">Reference proteome</keyword>
<keyword evidence="1" id="KW-0808">Transferase</keyword>
<dbReference type="InterPro" id="IPR012901">
    <property type="entry name" value="CARME"/>
</dbReference>
<dbReference type="PANTHER" id="PTHR12303:SF11">
    <property type="entry name" value="AER338CP"/>
    <property type="match status" value="1"/>
</dbReference>
<keyword evidence="1" id="KW-0489">Methyltransferase</keyword>
<reference evidence="1 2" key="1">
    <citation type="submission" date="2020-05" db="EMBL/GenBank/DDBJ databases">
        <authorList>
            <person name="Casaregola S."/>
            <person name="Devillers H."/>
            <person name="Grondin C."/>
        </authorList>
    </citation>
    <scope>NUCLEOTIDE SEQUENCE [LARGE SCALE GENOMIC DNA]</scope>
    <source>
        <strain evidence="1 2">CLIB 1767</strain>
    </source>
</reference>
<dbReference type="InterPro" id="IPR029063">
    <property type="entry name" value="SAM-dependent_MTases_sf"/>
</dbReference>
<comment type="caution">
    <text evidence="1">The sequence shown here is derived from an EMBL/GenBank/DDBJ whole genome shotgun (WGS) entry which is preliminary data.</text>
</comment>
<dbReference type="OrthoDB" id="978at2759"/>